<comment type="similarity">
    <text evidence="2">Belongs to the MipA/OmpV family.</text>
</comment>
<comment type="caution">
    <text evidence="7">The sequence shown here is derived from an EMBL/GenBank/DDBJ whole genome shotgun (WGS) entry which is preliminary data.</text>
</comment>
<name>A0A087MJR8_9GAMM</name>
<dbReference type="GO" id="GO:0009252">
    <property type="term" value="P:peptidoglycan biosynthetic process"/>
    <property type="evidence" value="ECO:0007669"/>
    <property type="project" value="TreeGrafter"/>
</dbReference>
<evidence type="ECO:0000313" key="8">
    <source>
        <dbReference type="Proteomes" id="UP000029085"/>
    </source>
</evidence>
<sequence length="253" mass="27333">MPFRLPLALALALGIPAAPVLAQDGPDPQPRWTVGLLAIERDAPYRQLDEDLLVVPLVRFEGERFYLRGLRGGVVLAESGGFEFGGFLQARGDGYDAADSPYLAGMADRKFSLDAGVAASWRVAGVGQFETSLATDMLDRSGGQEAEVSWTGLVRAAGWQILPSLALRWQSQDMVDYYYGVRAGEAIVGRPAYAPGSALFPEVSVLATRPLGERWQLFARAGHTWLPSEVTDSPLVDQDGRTSVLVGLGYTFD</sequence>
<evidence type="ECO:0000256" key="5">
    <source>
        <dbReference type="ARBA" id="ARBA00023237"/>
    </source>
</evidence>
<dbReference type="RefSeq" id="WP_051924386.1">
    <property type="nucleotide sequence ID" value="NZ_AVCJ01000007.1"/>
</dbReference>
<evidence type="ECO:0000256" key="2">
    <source>
        <dbReference type="ARBA" id="ARBA00005722"/>
    </source>
</evidence>
<feature type="chain" id="PRO_5001826305" evidence="6">
    <location>
        <begin position="23"/>
        <end position="253"/>
    </location>
</feature>
<dbReference type="Pfam" id="PF06629">
    <property type="entry name" value="MipA"/>
    <property type="match status" value="1"/>
</dbReference>
<organism evidence="7 8">
    <name type="scientific">Arenimonas donghaensis DSM 18148 = HO3-R19</name>
    <dbReference type="NCBI Taxonomy" id="1121014"/>
    <lineage>
        <taxon>Bacteria</taxon>
        <taxon>Pseudomonadati</taxon>
        <taxon>Pseudomonadota</taxon>
        <taxon>Gammaproteobacteria</taxon>
        <taxon>Lysobacterales</taxon>
        <taxon>Lysobacteraceae</taxon>
        <taxon>Arenimonas</taxon>
    </lineage>
</organism>
<protein>
    <submittedName>
        <fullName evidence="7">Uncharacterized protein</fullName>
    </submittedName>
</protein>
<reference evidence="8" key="1">
    <citation type="submission" date="2013-08" db="EMBL/GenBank/DDBJ databases">
        <title>Genome sequencing of Arenimonas donghaensis.</title>
        <authorList>
            <person name="Chen F."/>
            <person name="Wang G."/>
        </authorList>
    </citation>
    <scope>NUCLEOTIDE SEQUENCE [LARGE SCALE GENOMIC DNA]</scope>
    <source>
        <strain evidence="8">HO3-R19</strain>
    </source>
</reference>
<keyword evidence="5" id="KW-0998">Cell outer membrane</keyword>
<dbReference type="AlphaFoldDB" id="A0A087MJR8"/>
<dbReference type="Proteomes" id="UP000029085">
    <property type="component" value="Unassembled WGS sequence"/>
</dbReference>
<keyword evidence="8" id="KW-1185">Reference proteome</keyword>
<evidence type="ECO:0000256" key="3">
    <source>
        <dbReference type="ARBA" id="ARBA00022729"/>
    </source>
</evidence>
<dbReference type="OrthoDB" id="5295915at2"/>
<dbReference type="PANTHER" id="PTHR38776:SF1">
    <property type="entry name" value="MLTA-INTERACTING PROTEIN-RELATED"/>
    <property type="match status" value="1"/>
</dbReference>
<accession>A0A087MJR8</accession>
<reference evidence="7 8" key="2">
    <citation type="journal article" date="2015" name="Stand. Genomic Sci.">
        <title>High quality draft genomic sequence of Arenimonas donghaensis DSM 18148(T).</title>
        <authorList>
            <person name="Chen F."/>
            <person name="Wang H."/>
            <person name="Cao Y."/>
            <person name="Li X."/>
            <person name="Wang G."/>
        </authorList>
    </citation>
    <scope>NUCLEOTIDE SEQUENCE [LARGE SCALE GENOMIC DNA]</scope>
    <source>
        <strain evidence="7 8">HO3-R19</strain>
    </source>
</reference>
<dbReference type="PANTHER" id="PTHR38776">
    <property type="entry name" value="MLTA-INTERACTING PROTEIN-RELATED"/>
    <property type="match status" value="1"/>
</dbReference>
<dbReference type="EMBL" id="AVCJ01000007">
    <property type="protein sequence ID" value="KFL37121.1"/>
    <property type="molecule type" value="Genomic_DNA"/>
</dbReference>
<dbReference type="STRING" id="1121014.N788_11385"/>
<evidence type="ECO:0000256" key="4">
    <source>
        <dbReference type="ARBA" id="ARBA00023136"/>
    </source>
</evidence>
<dbReference type="GO" id="GO:0009279">
    <property type="term" value="C:cell outer membrane"/>
    <property type="evidence" value="ECO:0007669"/>
    <property type="project" value="UniProtKB-SubCell"/>
</dbReference>
<evidence type="ECO:0000256" key="1">
    <source>
        <dbReference type="ARBA" id="ARBA00004442"/>
    </source>
</evidence>
<evidence type="ECO:0000256" key="6">
    <source>
        <dbReference type="SAM" id="SignalP"/>
    </source>
</evidence>
<keyword evidence="4" id="KW-0472">Membrane</keyword>
<dbReference type="PATRIC" id="fig|1121014.3.peg.1031"/>
<comment type="subcellular location">
    <subcellularLocation>
        <location evidence="1">Cell outer membrane</location>
    </subcellularLocation>
</comment>
<gene>
    <name evidence="7" type="ORF">N788_11385</name>
</gene>
<evidence type="ECO:0000313" key="7">
    <source>
        <dbReference type="EMBL" id="KFL37121.1"/>
    </source>
</evidence>
<keyword evidence="3 6" id="KW-0732">Signal</keyword>
<proteinExistence type="inferred from homology"/>
<dbReference type="InterPro" id="IPR010583">
    <property type="entry name" value="MipA"/>
</dbReference>
<feature type="signal peptide" evidence="6">
    <location>
        <begin position="1"/>
        <end position="22"/>
    </location>
</feature>